<dbReference type="OrthoDB" id="5418574at2759"/>
<dbReference type="AlphaFoldDB" id="I8A2K3"/>
<accession>I8A2K3</accession>
<dbReference type="EMBL" id="AKHY01000135">
    <property type="protein sequence ID" value="EIT78609.1"/>
    <property type="molecule type" value="Genomic_DNA"/>
</dbReference>
<evidence type="ECO:0000313" key="1">
    <source>
        <dbReference type="EMBL" id="EIT78609.1"/>
    </source>
</evidence>
<dbReference type="Proteomes" id="UP000002812">
    <property type="component" value="Unassembled WGS sequence"/>
</dbReference>
<dbReference type="HOGENOM" id="CLU_117744_0_0_1"/>
<gene>
    <name evidence="1" type="ORF">Ao3042_04893</name>
</gene>
<proteinExistence type="predicted"/>
<organism evidence="1 2">
    <name type="scientific">Aspergillus oryzae (strain 3.042)</name>
    <name type="common">Yellow koji mold</name>
    <dbReference type="NCBI Taxonomy" id="1160506"/>
    <lineage>
        <taxon>Eukaryota</taxon>
        <taxon>Fungi</taxon>
        <taxon>Dikarya</taxon>
        <taxon>Ascomycota</taxon>
        <taxon>Pezizomycotina</taxon>
        <taxon>Eurotiomycetes</taxon>
        <taxon>Eurotiomycetidae</taxon>
        <taxon>Eurotiales</taxon>
        <taxon>Aspergillaceae</taxon>
        <taxon>Aspergillus</taxon>
        <taxon>Aspergillus subgen. Circumdati</taxon>
    </lineage>
</organism>
<sequence>MCNHYTHTTGHVRFPILTIAGSTMSLITDDMLLVLWEDAQRNPTNEWRALWTKHIFWEKDWVVMSESPPEGSGRRRVDVTIKVAILAFHEAKAGNATPQDVEEAKYQAIEACMRYLGKPENAELEFIYAISSFGTKGRAWKYERGMDYLTALFGPESLAKRGDYIEHLKAAFNLMRNVKPYTLSN</sequence>
<protein>
    <submittedName>
        <fullName evidence="1">Uncharacterized protein</fullName>
    </submittedName>
</protein>
<reference evidence="2" key="2">
    <citation type="submission" date="2012-06" db="EMBL/GenBank/DDBJ databases">
        <title>Comparative genomic analyses of Aspergillus oryzae 3.042 and A. oryzae RIB40 for soy-sauce fermentation.</title>
        <authorList>
            <person name="Zhao G."/>
            <person name="Hou L."/>
            <person name="Wang C."/>
            <person name="Cao X."/>
        </authorList>
    </citation>
    <scope>NUCLEOTIDE SEQUENCE [LARGE SCALE GENOMIC DNA]</scope>
    <source>
        <strain evidence="2">3.042</strain>
    </source>
</reference>
<comment type="caution">
    <text evidence="1">The sequence shown here is derived from an EMBL/GenBank/DDBJ whole genome shotgun (WGS) entry which is preliminary data.</text>
</comment>
<name>I8A2K3_ASPO3</name>
<reference evidence="1 2" key="1">
    <citation type="journal article" date="2012" name="Eukaryot. Cell">
        <title>Draft genome sequence of Aspergillus oryzae strain 3.042.</title>
        <authorList>
            <person name="Zhao G."/>
            <person name="Yao Y."/>
            <person name="Qi W."/>
            <person name="Wang C."/>
            <person name="Hou L."/>
            <person name="Zeng B."/>
            <person name="Cao X."/>
        </authorList>
    </citation>
    <scope>NUCLEOTIDE SEQUENCE [LARGE SCALE GENOMIC DNA]</scope>
    <source>
        <strain evidence="1 2">3.042</strain>
    </source>
</reference>
<evidence type="ECO:0000313" key="2">
    <source>
        <dbReference type="Proteomes" id="UP000002812"/>
    </source>
</evidence>